<evidence type="ECO:0000313" key="2">
    <source>
        <dbReference type="EMBL" id="MDR9846989.1"/>
    </source>
</evidence>
<organism evidence="2 3">
    <name type="scientific">Herbaspirillum huttiense subsp. lycopersici</name>
    <dbReference type="NCBI Taxonomy" id="3074428"/>
    <lineage>
        <taxon>Bacteria</taxon>
        <taxon>Pseudomonadati</taxon>
        <taxon>Pseudomonadota</taxon>
        <taxon>Betaproteobacteria</taxon>
        <taxon>Burkholderiales</taxon>
        <taxon>Oxalobacteraceae</taxon>
        <taxon>Herbaspirillum</taxon>
    </lineage>
</organism>
<sequence length="363" mass="40210">MAGNSNEELQEALGQIDIEAWMDREGVRYRHTTGSRGAQLNVKDCPCCGNSNYKVYINAETGLGNCFHGDCETKFNKWKFISAQLGRSVRETVEHVKQVAREQGWRPPRKKSLATSVETGPLRLPASLPIPVKGRNLKYLENRNISADVAEYFDMRICVKGQFEYRSQEGRRMRQDYSNRIILPVFDLEGDLVSFQGRDITGKAEKKYLFPPGFASTGSHLYNGHNAVGAEHICAGEGVFDVAAIKVALDQEMSLRDVVPVGTFGKHLSHGAEDSQLAKIMALRDRGLKVVTIMWDGEKKAINAAIDAGLLLRSMGLTARVAVLPPDKDPNEVPASVVRECFYKAVAITPQVAAKMRLAMKLL</sequence>
<dbReference type="EMBL" id="JAVLSJ010000001">
    <property type="protein sequence ID" value="MDR9846989.1"/>
    <property type="molecule type" value="Genomic_DNA"/>
</dbReference>
<gene>
    <name evidence="2" type="ORF">RI048_02065</name>
</gene>
<evidence type="ECO:0000313" key="3">
    <source>
        <dbReference type="Proteomes" id="UP001246576"/>
    </source>
</evidence>
<dbReference type="Gene3D" id="3.90.580.10">
    <property type="entry name" value="Zinc finger, CHC2-type domain"/>
    <property type="match status" value="1"/>
</dbReference>
<accession>A0ABU2EFS3</accession>
<evidence type="ECO:0000259" key="1">
    <source>
        <dbReference type="Pfam" id="PF08275"/>
    </source>
</evidence>
<dbReference type="SUPFAM" id="SSF57783">
    <property type="entry name" value="Zinc beta-ribbon"/>
    <property type="match status" value="1"/>
</dbReference>
<comment type="caution">
    <text evidence="2">The sequence shown here is derived from an EMBL/GenBank/DDBJ whole genome shotgun (WGS) entry which is preliminary data.</text>
</comment>
<dbReference type="RefSeq" id="WP_310839411.1">
    <property type="nucleotide sequence ID" value="NZ_JAVLSJ010000001.1"/>
</dbReference>
<dbReference type="Gene3D" id="3.40.1360.10">
    <property type="match status" value="1"/>
</dbReference>
<dbReference type="InterPro" id="IPR013264">
    <property type="entry name" value="DNAG_N"/>
</dbReference>
<reference evidence="2" key="1">
    <citation type="submission" date="2023-09" db="EMBL/GenBank/DDBJ databases">
        <title>Description of first Herbaspirillum huttiense subsp. nephrolepsisexaltata and Herbaspirillum huttiense subsp. lycopersicon.</title>
        <authorList>
            <person name="Poudel M."/>
            <person name="Sharma A."/>
            <person name="Goss E."/>
            <person name="Tapia J.H."/>
            <person name="Harmon C.M."/>
            <person name="Jones J.B."/>
        </authorList>
    </citation>
    <scope>NUCLEOTIDE SEQUENCE</scope>
    <source>
        <strain evidence="2">SE1</strain>
    </source>
</reference>
<dbReference type="SUPFAM" id="SSF56731">
    <property type="entry name" value="DNA primase core"/>
    <property type="match status" value="1"/>
</dbReference>
<name>A0ABU2EFS3_9BURK</name>
<dbReference type="InterPro" id="IPR036977">
    <property type="entry name" value="DNA_primase_Znf_CHC2"/>
</dbReference>
<dbReference type="Gene3D" id="3.90.980.10">
    <property type="entry name" value="DNA primase, catalytic core, N-terminal domain"/>
    <property type="match status" value="1"/>
</dbReference>
<proteinExistence type="predicted"/>
<feature type="domain" description="DNA primase DNAG catalytic core N-terminal" evidence="1">
    <location>
        <begin position="168"/>
        <end position="210"/>
    </location>
</feature>
<keyword evidence="3" id="KW-1185">Reference proteome</keyword>
<dbReference type="InterPro" id="IPR037068">
    <property type="entry name" value="DNA_primase_core_N_sf"/>
</dbReference>
<dbReference type="Proteomes" id="UP001246576">
    <property type="component" value="Unassembled WGS sequence"/>
</dbReference>
<protein>
    <recommendedName>
        <fullName evidence="1">DNA primase DNAG catalytic core N-terminal domain-containing protein</fullName>
    </recommendedName>
</protein>
<dbReference type="Pfam" id="PF08275">
    <property type="entry name" value="DNAG_N"/>
    <property type="match status" value="1"/>
</dbReference>